<keyword evidence="5" id="KW-0963">Cytoplasm</keyword>
<dbReference type="PROSITE" id="PS50125">
    <property type="entry name" value="GUANYLATE_CYCLASE_2"/>
    <property type="match status" value="1"/>
</dbReference>
<evidence type="ECO:0000256" key="2">
    <source>
        <dbReference type="ARBA" id="ARBA00001971"/>
    </source>
</evidence>
<dbReference type="CDD" id="cd07302">
    <property type="entry name" value="CHD"/>
    <property type="match status" value="1"/>
</dbReference>
<evidence type="ECO:0000256" key="8">
    <source>
        <dbReference type="ARBA" id="ARBA00023004"/>
    </source>
</evidence>
<dbReference type="FunFam" id="3.30.70.1230:FF:000007">
    <property type="entry name" value="Guanylate cyclase soluble subunit alpha-3"/>
    <property type="match status" value="1"/>
</dbReference>
<keyword evidence="10" id="KW-0342">GTP-binding</keyword>
<dbReference type="GO" id="GO:0008074">
    <property type="term" value="C:guanylate cyclase complex, soluble"/>
    <property type="evidence" value="ECO:0007669"/>
    <property type="project" value="TreeGrafter"/>
</dbReference>
<dbReference type="SMART" id="SM00044">
    <property type="entry name" value="CYCc"/>
    <property type="match status" value="1"/>
</dbReference>
<dbReference type="Gene3D" id="6.10.250.780">
    <property type="match status" value="1"/>
</dbReference>
<comment type="subcellular location">
    <subcellularLocation>
        <location evidence="3">Cytoplasm</location>
    </subcellularLocation>
</comment>
<dbReference type="InterPro" id="IPR038158">
    <property type="entry name" value="H-NOX_domain_sf"/>
</dbReference>
<dbReference type="InterPro" id="IPR029787">
    <property type="entry name" value="Nucleotide_cyclase"/>
</dbReference>
<keyword evidence="6" id="KW-0349">Heme</keyword>
<dbReference type="Pfam" id="PF07700">
    <property type="entry name" value="HNOB"/>
    <property type="match status" value="1"/>
</dbReference>
<dbReference type="Pfam" id="PF07701">
    <property type="entry name" value="HNOBA"/>
    <property type="match status" value="1"/>
</dbReference>
<dbReference type="PANTHER" id="PTHR45655">
    <property type="entry name" value="GUANYLATE CYCLASE SOLUBLE SUBUNIT BETA-2"/>
    <property type="match status" value="1"/>
</dbReference>
<dbReference type="SUPFAM" id="SSF55073">
    <property type="entry name" value="Nucleotide cyclase"/>
    <property type="match status" value="1"/>
</dbReference>
<comment type="catalytic activity">
    <reaction evidence="1">
        <text>GTP = 3',5'-cyclic GMP + diphosphate</text>
        <dbReference type="Rhea" id="RHEA:13665"/>
        <dbReference type="ChEBI" id="CHEBI:33019"/>
        <dbReference type="ChEBI" id="CHEBI:37565"/>
        <dbReference type="ChEBI" id="CHEBI:57746"/>
        <dbReference type="EC" id="4.6.1.2"/>
    </reaction>
</comment>
<feature type="coiled-coil region" evidence="13">
    <location>
        <begin position="240"/>
        <end position="267"/>
    </location>
</feature>
<dbReference type="SUPFAM" id="SSF111126">
    <property type="entry name" value="Ligand-binding domain in the NO signalling and Golgi transport"/>
    <property type="match status" value="1"/>
</dbReference>
<evidence type="ECO:0000256" key="6">
    <source>
        <dbReference type="ARBA" id="ARBA00022617"/>
    </source>
</evidence>
<keyword evidence="9 13" id="KW-0175">Coiled coil</keyword>
<evidence type="ECO:0000256" key="9">
    <source>
        <dbReference type="ARBA" id="ARBA00023054"/>
    </source>
</evidence>
<evidence type="ECO:0000256" key="3">
    <source>
        <dbReference type="ARBA" id="ARBA00004496"/>
    </source>
</evidence>
<dbReference type="GO" id="GO:0020037">
    <property type="term" value="F:heme binding"/>
    <property type="evidence" value="ECO:0007669"/>
    <property type="project" value="InterPro"/>
</dbReference>
<dbReference type="InterPro" id="IPR001054">
    <property type="entry name" value="A/G_cyclase"/>
</dbReference>
<dbReference type="GO" id="GO:0070482">
    <property type="term" value="P:response to oxygen levels"/>
    <property type="evidence" value="ECO:0007669"/>
    <property type="project" value="TreeGrafter"/>
</dbReference>
<dbReference type="InterPro" id="IPR011644">
    <property type="entry name" value="Heme_NO-bd"/>
</dbReference>
<evidence type="ECO:0000256" key="7">
    <source>
        <dbReference type="ARBA" id="ARBA00022741"/>
    </source>
</evidence>
<keyword evidence="8" id="KW-0408">Iron</keyword>
<accession>A0A0R3RX79</accession>
<evidence type="ECO:0000256" key="10">
    <source>
        <dbReference type="ARBA" id="ARBA00023134"/>
    </source>
</evidence>
<dbReference type="GO" id="GO:0004383">
    <property type="term" value="F:guanylate cyclase activity"/>
    <property type="evidence" value="ECO:0007669"/>
    <property type="project" value="UniProtKB-EC"/>
</dbReference>
<evidence type="ECO:0000313" key="16">
    <source>
        <dbReference type="WBParaSite" id="EEL_0000681801-mRNA-1"/>
    </source>
</evidence>
<keyword evidence="11" id="KW-0456">Lyase</keyword>
<name>A0A0R3RX79_9BILA</name>
<proteinExistence type="predicted"/>
<comment type="cofactor">
    <cofactor evidence="2">
        <name>heme</name>
        <dbReference type="ChEBI" id="CHEBI:30413"/>
    </cofactor>
</comment>
<evidence type="ECO:0000256" key="13">
    <source>
        <dbReference type="SAM" id="Coils"/>
    </source>
</evidence>
<dbReference type="WBParaSite" id="EEL_0000681801-mRNA-1">
    <property type="protein sequence ID" value="EEL_0000681801-mRNA-1"/>
    <property type="gene ID" value="EEL_0000681801"/>
</dbReference>
<protein>
    <recommendedName>
        <fullName evidence="4">guanylate cyclase</fullName>
        <ecNumber evidence="4">4.6.1.2</ecNumber>
    </recommendedName>
</protein>
<evidence type="ECO:0000256" key="12">
    <source>
        <dbReference type="ARBA" id="ARBA00023293"/>
    </source>
</evidence>
<evidence type="ECO:0000313" key="15">
    <source>
        <dbReference type="Proteomes" id="UP000050640"/>
    </source>
</evidence>
<dbReference type="InterPro" id="IPR024096">
    <property type="entry name" value="NO_sig/Golgi_transp_ligand-bd"/>
</dbReference>
<organism evidence="15 16">
    <name type="scientific">Elaeophora elaphi</name>
    <dbReference type="NCBI Taxonomy" id="1147741"/>
    <lineage>
        <taxon>Eukaryota</taxon>
        <taxon>Metazoa</taxon>
        <taxon>Ecdysozoa</taxon>
        <taxon>Nematoda</taxon>
        <taxon>Chromadorea</taxon>
        <taxon>Rhabditida</taxon>
        <taxon>Spirurina</taxon>
        <taxon>Spiruromorpha</taxon>
        <taxon>Filarioidea</taxon>
        <taxon>Onchocercidae</taxon>
        <taxon>Elaeophora</taxon>
    </lineage>
</organism>
<dbReference type="AlphaFoldDB" id="A0A0R3RX79"/>
<reference evidence="16" key="1">
    <citation type="submission" date="2017-02" db="UniProtKB">
        <authorList>
            <consortium name="WormBaseParasite"/>
        </authorList>
    </citation>
    <scope>IDENTIFICATION</scope>
</reference>
<evidence type="ECO:0000256" key="1">
    <source>
        <dbReference type="ARBA" id="ARBA00001436"/>
    </source>
</evidence>
<dbReference type="Gene3D" id="3.30.70.1230">
    <property type="entry name" value="Nucleotide cyclase"/>
    <property type="match status" value="1"/>
</dbReference>
<evidence type="ECO:0000259" key="14">
    <source>
        <dbReference type="PROSITE" id="PS50125"/>
    </source>
</evidence>
<dbReference type="PANTHER" id="PTHR45655:SF13">
    <property type="entry name" value="SOLUBLE GUANYLATE CYCLASE GCY-32-RELATED"/>
    <property type="match status" value="1"/>
</dbReference>
<dbReference type="EC" id="4.6.1.2" evidence="4"/>
<evidence type="ECO:0000256" key="4">
    <source>
        <dbReference type="ARBA" id="ARBA00012202"/>
    </source>
</evidence>
<dbReference type="GO" id="GO:0019934">
    <property type="term" value="P:cGMP-mediated signaling"/>
    <property type="evidence" value="ECO:0007669"/>
    <property type="project" value="TreeGrafter"/>
</dbReference>
<keyword evidence="7" id="KW-0547">Nucleotide-binding</keyword>
<dbReference type="STRING" id="1147741.A0A0R3RX79"/>
<dbReference type="Gene3D" id="3.90.1520.10">
    <property type="entry name" value="H-NOX domain"/>
    <property type="match status" value="1"/>
</dbReference>
<evidence type="ECO:0000256" key="11">
    <source>
        <dbReference type="ARBA" id="ARBA00023239"/>
    </source>
</evidence>
<dbReference type="InterPro" id="IPR011645">
    <property type="entry name" value="HNOB_dom_associated"/>
</dbReference>
<feature type="domain" description="Guanylate cyclase" evidence="14">
    <location>
        <begin position="292"/>
        <end position="420"/>
    </location>
</feature>
<keyword evidence="6" id="KW-0479">Metal-binding</keyword>
<evidence type="ECO:0000256" key="5">
    <source>
        <dbReference type="ARBA" id="ARBA00022490"/>
    </source>
</evidence>
<sequence>MMACYYDDEITINVARAVSHALNLSLNATWEVFGVYFVHFVMKTGWDELLQALAYDLKGFLNSLDQVHYFADNIAFSMKLRGPMFRCEFNDDGSSLLLHYYSSRTGFPGFIKGAIREVSRRIFGIEIEMTIESRFREHLNSVIKEHIVFSITGEKCGLSLNEFAIIFPYHICFTCEFRILHCVTLLSNGHFIYMGSLNVSDVVHLSERGLFISDIQLHDATRNIVMVNQLTFSQIAQTFLEEEKNNLKKLTKEVAIAKDKSENLLYELLPPFVAEILRMGQTVQACEYTDATLLFSDIVTFTKICAACVPYDVFNMLNDLYTKFDRIAKINDVYKVETIGDAYVVASGVPTQCIDHSERILNMAIGMQMEVKSVKRPGTDIPLEIRVGVHTGPVFAGVVGIKMPRYCLFGKTVSMARELESNGVPRRICVSETTKNSALQTNNLLEFIDGGVVEIKGVGQTHIYFLERNGRKTVWDICAHIKGQSADGYFELYEVKNSPPKKETPYKVSFKKYVHYG</sequence>
<keyword evidence="12" id="KW-0141">cGMP biosynthesis</keyword>
<keyword evidence="15" id="KW-1185">Reference proteome</keyword>
<dbReference type="Pfam" id="PF00211">
    <property type="entry name" value="Guanylate_cyc"/>
    <property type="match status" value="1"/>
</dbReference>
<dbReference type="Proteomes" id="UP000050640">
    <property type="component" value="Unplaced"/>
</dbReference>
<dbReference type="GO" id="GO:0005525">
    <property type="term" value="F:GTP binding"/>
    <property type="evidence" value="ECO:0007669"/>
    <property type="project" value="UniProtKB-KW"/>
</dbReference>